<dbReference type="Pfam" id="PF13432">
    <property type="entry name" value="TPR_16"/>
    <property type="match status" value="1"/>
</dbReference>
<feature type="repeat" description="TPR" evidence="1">
    <location>
        <begin position="239"/>
        <end position="272"/>
    </location>
</feature>
<reference evidence="2 3" key="1">
    <citation type="submission" date="2019-02" db="EMBL/GenBank/DDBJ databases">
        <title>Deep-cultivation of Planctomycetes and their phenomic and genomic characterization uncovers novel biology.</title>
        <authorList>
            <person name="Wiegand S."/>
            <person name="Jogler M."/>
            <person name="Boedeker C."/>
            <person name="Pinto D."/>
            <person name="Vollmers J."/>
            <person name="Rivas-Marin E."/>
            <person name="Kohn T."/>
            <person name="Peeters S.H."/>
            <person name="Heuer A."/>
            <person name="Rast P."/>
            <person name="Oberbeckmann S."/>
            <person name="Bunk B."/>
            <person name="Jeske O."/>
            <person name="Meyerdierks A."/>
            <person name="Storesund J.E."/>
            <person name="Kallscheuer N."/>
            <person name="Luecker S."/>
            <person name="Lage O.M."/>
            <person name="Pohl T."/>
            <person name="Merkel B.J."/>
            <person name="Hornburger P."/>
            <person name="Mueller R.-W."/>
            <person name="Bruemmer F."/>
            <person name="Labrenz M."/>
            <person name="Spormann A.M."/>
            <person name="Op den Camp H."/>
            <person name="Overmann J."/>
            <person name="Amann R."/>
            <person name="Jetten M.S.M."/>
            <person name="Mascher T."/>
            <person name="Medema M.H."/>
            <person name="Devos D.P."/>
            <person name="Kaster A.-K."/>
            <person name="Ovreas L."/>
            <person name="Rohde M."/>
            <person name="Galperin M.Y."/>
            <person name="Jogler C."/>
        </authorList>
    </citation>
    <scope>NUCLEOTIDE SEQUENCE [LARGE SCALE GENOMIC DNA]</scope>
    <source>
        <strain evidence="2 3">Mal4</strain>
    </source>
</reference>
<dbReference type="PROSITE" id="PS50005">
    <property type="entry name" value="TPR"/>
    <property type="match status" value="2"/>
</dbReference>
<keyword evidence="3" id="KW-1185">Reference proteome</keyword>
<dbReference type="Proteomes" id="UP000320496">
    <property type="component" value="Chromosome"/>
</dbReference>
<proteinExistence type="predicted"/>
<dbReference type="SMART" id="SM00028">
    <property type="entry name" value="TPR"/>
    <property type="match status" value="2"/>
</dbReference>
<dbReference type="InterPro" id="IPR011990">
    <property type="entry name" value="TPR-like_helical_dom_sf"/>
</dbReference>
<dbReference type="OrthoDB" id="213435at2"/>
<name>A0A517Z4H9_9PLAN</name>
<dbReference type="InterPro" id="IPR019734">
    <property type="entry name" value="TPR_rpt"/>
</dbReference>
<sequence length="342" mass="39060">MTDTQAEPHSFKFQWLDDHGQPSGLLKKRGTFDGNILKLDKIDVPANVIAHVEVRDRRMWIVAINNQGQQVPLGIQPHPKRETRKLKLLIDVARSAAWAKQEQEELSKKGEGHLYRDEQCPYCTATVVLSRMPESPQIFCPFCQAIGTLDPTERPTGEQEIQTCPRCEMYSRPRQYEVGYILFLLVAVVHKSQQEWSCPICIRKDVWKMLFTNLPTVIGSPAAFYQMWRAYVSSPIRGTFAGLDAGNLYARKGNWTAALENYRKILERAPHAAGIHYNIGLALAEQNQTDRAIDAFELALKECSNYGPAYRHLRGLYEQTGDQSRLRELKEMWEPEPETAEA</sequence>
<dbReference type="Gene3D" id="1.25.40.10">
    <property type="entry name" value="Tetratricopeptide repeat domain"/>
    <property type="match status" value="1"/>
</dbReference>
<evidence type="ECO:0000313" key="2">
    <source>
        <dbReference type="EMBL" id="QDU37335.1"/>
    </source>
</evidence>
<keyword evidence="1" id="KW-0802">TPR repeat</keyword>
<dbReference type="EMBL" id="CP036275">
    <property type="protein sequence ID" value="QDU37335.1"/>
    <property type="molecule type" value="Genomic_DNA"/>
</dbReference>
<feature type="repeat" description="TPR" evidence="1">
    <location>
        <begin position="273"/>
        <end position="306"/>
    </location>
</feature>
<organism evidence="2 3">
    <name type="scientific">Maioricimonas rarisocia</name>
    <dbReference type="NCBI Taxonomy" id="2528026"/>
    <lineage>
        <taxon>Bacteria</taxon>
        <taxon>Pseudomonadati</taxon>
        <taxon>Planctomycetota</taxon>
        <taxon>Planctomycetia</taxon>
        <taxon>Planctomycetales</taxon>
        <taxon>Planctomycetaceae</taxon>
        <taxon>Maioricimonas</taxon>
    </lineage>
</organism>
<dbReference type="KEGG" id="mri:Mal4_16450"/>
<accession>A0A517Z4H9</accession>
<protein>
    <submittedName>
        <fullName evidence="2">Tetratricopeptide repeat protein</fullName>
    </submittedName>
</protein>
<dbReference type="AlphaFoldDB" id="A0A517Z4H9"/>
<gene>
    <name evidence="2" type="ORF">Mal4_16450</name>
</gene>
<dbReference type="RefSeq" id="WP_145368111.1">
    <property type="nucleotide sequence ID" value="NZ_CP036275.1"/>
</dbReference>
<evidence type="ECO:0000313" key="3">
    <source>
        <dbReference type="Proteomes" id="UP000320496"/>
    </source>
</evidence>
<dbReference type="SUPFAM" id="SSF48452">
    <property type="entry name" value="TPR-like"/>
    <property type="match status" value="1"/>
</dbReference>
<evidence type="ECO:0000256" key="1">
    <source>
        <dbReference type="PROSITE-ProRule" id="PRU00339"/>
    </source>
</evidence>